<dbReference type="EMBL" id="PZZN01000001">
    <property type="protein sequence ID" value="PTM47566.1"/>
    <property type="molecule type" value="Genomic_DNA"/>
</dbReference>
<name>A0A2T4YUT4_9SPHN</name>
<organism evidence="1 2">
    <name type="scientific">Sphingomonas aerolata</name>
    <dbReference type="NCBI Taxonomy" id="185951"/>
    <lineage>
        <taxon>Bacteria</taxon>
        <taxon>Pseudomonadati</taxon>
        <taxon>Pseudomonadota</taxon>
        <taxon>Alphaproteobacteria</taxon>
        <taxon>Sphingomonadales</taxon>
        <taxon>Sphingomonadaceae</taxon>
        <taxon>Sphingomonas</taxon>
    </lineage>
</organism>
<dbReference type="AlphaFoldDB" id="A0A2T4YUT4"/>
<keyword evidence="2" id="KW-1185">Reference proteome</keyword>
<sequence length="172" mass="17808">MIALLLLQAAAATSTATPAWKLADRTNAAGVRSISTSVTGNDGLSRFVVKCDVGTESIVSIQFIQPQSLGQGADKPVAVRFDGGPAFTYNWQFPGTGTYITDPVAITRLTTFLVKSKTLRVEATNGAGFAVQANFVAPASDAMVRQVLGVCGYTLGVVPPPPPAPPAAEDAQ</sequence>
<protein>
    <recommendedName>
        <fullName evidence="3">Invasion protein IalB</fullName>
    </recommendedName>
</protein>
<evidence type="ECO:0008006" key="3">
    <source>
        <dbReference type="Google" id="ProtNLM"/>
    </source>
</evidence>
<reference evidence="1 2" key="1">
    <citation type="submission" date="2018-04" db="EMBL/GenBank/DDBJ databases">
        <title>Genomic Encyclopedia of Type Strains, Phase III (KMG-III): the genomes of soil and plant-associated and newly described type strains.</title>
        <authorList>
            <person name="Whitman W."/>
        </authorList>
    </citation>
    <scope>NUCLEOTIDE SEQUENCE [LARGE SCALE GENOMIC DNA]</scope>
    <source>
        <strain evidence="1 2">NW12</strain>
    </source>
</reference>
<gene>
    <name evidence="1" type="ORF">C8J24_0965</name>
</gene>
<evidence type="ECO:0000313" key="2">
    <source>
        <dbReference type="Proteomes" id="UP000240996"/>
    </source>
</evidence>
<dbReference type="RefSeq" id="WP_043158376.1">
    <property type="nucleotide sequence ID" value="NZ_PZZN01000001.1"/>
</dbReference>
<comment type="caution">
    <text evidence="1">The sequence shown here is derived from an EMBL/GenBank/DDBJ whole genome shotgun (WGS) entry which is preliminary data.</text>
</comment>
<proteinExistence type="predicted"/>
<evidence type="ECO:0000313" key="1">
    <source>
        <dbReference type="EMBL" id="PTM47566.1"/>
    </source>
</evidence>
<accession>A0A2T4YUT4</accession>
<dbReference type="Proteomes" id="UP000240996">
    <property type="component" value="Unassembled WGS sequence"/>
</dbReference>